<dbReference type="SUPFAM" id="SSF103473">
    <property type="entry name" value="MFS general substrate transporter"/>
    <property type="match status" value="1"/>
</dbReference>
<evidence type="ECO:0000256" key="1">
    <source>
        <dbReference type="ARBA" id="ARBA00004141"/>
    </source>
</evidence>
<name>A0A2P2I1A7_9CRUS</name>
<evidence type="ECO:0000256" key="2">
    <source>
        <dbReference type="ARBA" id="ARBA00005982"/>
    </source>
</evidence>
<dbReference type="PANTHER" id="PTHR11654">
    <property type="entry name" value="OLIGOPEPTIDE TRANSPORTER-RELATED"/>
    <property type="match status" value="1"/>
</dbReference>
<feature type="transmembrane region" description="Helical" evidence="9">
    <location>
        <begin position="195"/>
        <end position="215"/>
    </location>
</feature>
<feature type="transmembrane region" description="Helical" evidence="9">
    <location>
        <begin position="622"/>
        <end position="644"/>
    </location>
</feature>
<feature type="transmembrane region" description="Helical" evidence="9">
    <location>
        <begin position="326"/>
        <end position="346"/>
    </location>
</feature>
<evidence type="ECO:0000313" key="10">
    <source>
        <dbReference type="EMBL" id="LAB67808.1"/>
    </source>
</evidence>
<feature type="transmembrane region" description="Helical" evidence="9">
    <location>
        <begin position="358"/>
        <end position="376"/>
    </location>
</feature>
<dbReference type="InterPro" id="IPR018456">
    <property type="entry name" value="PTR2_symporter_CS"/>
</dbReference>
<feature type="transmembrane region" description="Helical" evidence="9">
    <location>
        <begin position="281"/>
        <end position="306"/>
    </location>
</feature>
<feature type="region of interest" description="Disordered" evidence="8">
    <location>
        <begin position="692"/>
        <end position="714"/>
    </location>
</feature>
<feature type="transmembrane region" description="Helical" evidence="9">
    <location>
        <begin position="590"/>
        <end position="610"/>
    </location>
</feature>
<keyword evidence="7" id="KW-0813">Transport</keyword>
<feature type="transmembrane region" description="Helical" evidence="9">
    <location>
        <begin position="656"/>
        <end position="678"/>
    </location>
</feature>
<evidence type="ECO:0000256" key="9">
    <source>
        <dbReference type="SAM" id="Phobius"/>
    </source>
</evidence>
<feature type="transmembrane region" description="Helical" evidence="9">
    <location>
        <begin position="34"/>
        <end position="51"/>
    </location>
</feature>
<evidence type="ECO:0000256" key="8">
    <source>
        <dbReference type="SAM" id="MobiDB-lite"/>
    </source>
</evidence>
<keyword evidence="6 9" id="KW-0472">Membrane</keyword>
<feature type="transmembrane region" description="Helical" evidence="9">
    <location>
        <begin position="121"/>
        <end position="141"/>
    </location>
</feature>
<comment type="similarity">
    <text evidence="2 7">Belongs to the major facilitator superfamily. Proton-dependent oligopeptide transporter (POT/PTR) (TC 2.A.17) family.</text>
</comment>
<proteinExistence type="evidence at transcript level"/>
<dbReference type="GO" id="GO:0022857">
    <property type="term" value="F:transmembrane transporter activity"/>
    <property type="evidence" value="ECO:0007669"/>
    <property type="project" value="InterPro"/>
</dbReference>
<evidence type="ECO:0000256" key="4">
    <source>
        <dbReference type="ARBA" id="ARBA00022856"/>
    </source>
</evidence>
<dbReference type="EMBL" id="IACF01002143">
    <property type="protein sequence ID" value="LAB67808.1"/>
    <property type="molecule type" value="mRNA"/>
</dbReference>
<dbReference type="Gene3D" id="1.20.1250.20">
    <property type="entry name" value="MFS general substrate transporter like domains"/>
    <property type="match status" value="2"/>
</dbReference>
<accession>A0A2P2I1A7</accession>
<dbReference type="InterPro" id="IPR036259">
    <property type="entry name" value="MFS_trans_sf"/>
</dbReference>
<dbReference type="AlphaFoldDB" id="A0A2P2I1A7"/>
<evidence type="ECO:0000256" key="5">
    <source>
        <dbReference type="ARBA" id="ARBA00022989"/>
    </source>
</evidence>
<reference evidence="10" key="1">
    <citation type="journal article" date="2018" name="Biosci. Biotechnol. Biochem.">
        <title>Polysaccharide hydrolase of the hadal zone amphipods Hirondellea gigas.</title>
        <authorList>
            <person name="Kobayashi H."/>
            <person name="Nagahama T."/>
            <person name="Arai W."/>
            <person name="Sasagawa Y."/>
            <person name="Umeda M."/>
            <person name="Hayashi T."/>
            <person name="Nikaido I."/>
            <person name="Watanabe H."/>
            <person name="Oguri K."/>
            <person name="Kitazato H."/>
            <person name="Fujioka K."/>
            <person name="Kido Y."/>
            <person name="Takami H."/>
        </authorList>
    </citation>
    <scope>NUCLEOTIDE SEQUENCE</scope>
    <source>
        <tissue evidence="10">Whole body</tissue>
    </source>
</reference>
<dbReference type="GO" id="GO:0006857">
    <property type="term" value="P:oligopeptide transport"/>
    <property type="evidence" value="ECO:0007669"/>
    <property type="project" value="InterPro"/>
</dbReference>
<organism evidence="10">
    <name type="scientific">Hirondellea gigas</name>
    <dbReference type="NCBI Taxonomy" id="1518452"/>
    <lineage>
        <taxon>Eukaryota</taxon>
        <taxon>Metazoa</taxon>
        <taxon>Ecdysozoa</taxon>
        <taxon>Arthropoda</taxon>
        <taxon>Crustacea</taxon>
        <taxon>Multicrustacea</taxon>
        <taxon>Malacostraca</taxon>
        <taxon>Eumalacostraca</taxon>
        <taxon>Peracarida</taxon>
        <taxon>Amphipoda</taxon>
        <taxon>Amphilochidea</taxon>
        <taxon>Lysianassida</taxon>
        <taxon>Lysianassidira</taxon>
        <taxon>Lysianassoidea</taxon>
        <taxon>Lysianassidae</taxon>
        <taxon>Hirondellea</taxon>
    </lineage>
</organism>
<comment type="subcellular location">
    <subcellularLocation>
        <location evidence="1 7">Membrane</location>
        <topology evidence="1 7">Multi-pass membrane protein</topology>
    </subcellularLocation>
</comment>
<evidence type="ECO:0000256" key="6">
    <source>
        <dbReference type="ARBA" id="ARBA00023136"/>
    </source>
</evidence>
<dbReference type="PROSITE" id="PS01023">
    <property type="entry name" value="PTR2_2"/>
    <property type="match status" value="1"/>
</dbReference>
<dbReference type="Pfam" id="PF00854">
    <property type="entry name" value="PTR2"/>
    <property type="match status" value="2"/>
</dbReference>
<dbReference type="GO" id="GO:0016020">
    <property type="term" value="C:membrane"/>
    <property type="evidence" value="ECO:0007669"/>
    <property type="project" value="UniProtKB-SubCell"/>
</dbReference>
<sequence length="714" mass="80213">MAKDSVDDNGVAGVVPPYPKGGYFILMGYLLERFVYYGLFGGVVFYMQRVLQFSAAESSTIKSILEGLIYLAPIFGAVLADSFVGKFRLVFSMCCCYVVGTIIFSLSSATPLMTSIQLSKATGIGGLLVFGLSAGLMKAVYSSMGPDQFQQPQQRPQQERFFYCFYWMINAGAFCGQQLTAQLRGTVQCFGGDCFMLPFLILVALMVVSTAVFYCGKSHYLVSPPDPMLVRACRCVSRALRLKFKKDAKPVKHWVDRAALPGEGAVTDLDLISDVKKAFQVFILMTTYPLFWALFYQTSTGMIFQAKRLKDYVGSYRIPPELTSSVNPLLILILIPMFDLLVYPALNRFKILTSSTSRMAAGMVFAVVSFVIYGFLNMQVEQVILNANEASVQLYNSRPCPVTVRPWDTSNTTWLIPPGGQMVETIDLKLEESNTKAFTPMVSEECGENRSQWQVVSAQLLKEHRTTIIIDVYSIKSLEPMKKYIKDEDAEATVRIISLSNVHSLTKQEFVLNYRAMNVSLLVTHGISEFYRIPPQPYKFINIKTNEVLGNVEIKQDGVYDILLSPETNMSTFAITAPSDVHVLYMIPQYIFMTIGEVLFSVSGMDFAYTEAPRAMKAVMQAANLLTITVGLWIFALLTTISTSTGVFLNRPSREAFTYSALMLIDTMVFFVLVRRYYIKIEAATRKRDTDTFREKQRREVEGSVNPAYEEEKF</sequence>
<keyword evidence="4" id="KW-0571">Peptide transport</keyword>
<feature type="compositionally biased region" description="Basic and acidic residues" evidence="8">
    <location>
        <begin position="692"/>
        <end position="702"/>
    </location>
</feature>
<keyword evidence="3 7" id="KW-0812">Transmembrane</keyword>
<feature type="transmembrane region" description="Helical" evidence="9">
    <location>
        <begin position="161"/>
        <end position="183"/>
    </location>
</feature>
<keyword evidence="4" id="KW-0653">Protein transport</keyword>
<evidence type="ECO:0000256" key="3">
    <source>
        <dbReference type="ARBA" id="ARBA00022692"/>
    </source>
</evidence>
<keyword evidence="5 9" id="KW-1133">Transmembrane helix</keyword>
<evidence type="ECO:0000256" key="7">
    <source>
        <dbReference type="RuleBase" id="RU003755"/>
    </source>
</evidence>
<feature type="transmembrane region" description="Helical" evidence="9">
    <location>
        <begin position="87"/>
        <end position="109"/>
    </location>
</feature>
<protein>
    <submittedName>
        <fullName evidence="10">Solute carrier family 15 member 1-like</fullName>
    </submittedName>
</protein>
<dbReference type="InterPro" id="IPR000109">
    <property type="entry name" value="POT_fam"/>
</dbReference>